<protein>
    <recommendedName>
        <fullName evidence="4">GCK domain-containing protein</fullName>
    </recommendedName>
</protein>
<reference evidence="2" key="1">
    <citation type="submission" date="2020-06" db="EMBL/GenBank/DDBJ databases">
        <authorList>
            <consortium name="Plant Systems Biology data submission"/>
        </authorList>
    </citation>
    <scope>NUCLEOTIDE SEQUENCE</scope>
    <source>
        <strain evidence="2">D6</strain>
    </source>
</reference>
<feature type="region of interest" description="Disordered" evidence="1">
    <location>
        <begin position="192"/>
        <end position="214"/>
    </location>
</feature>
<dbReference type="Proteomes" id="UP001153069">
    <property type="component" value="Unassembled WGS sequence"/>
</dbReference>
<accession>A0A9N8HCL1</accession>
<comment type="caution">
    <text evidence="2">The sequence shown here is derived from an EMBL/GenBank/DDBJ whole genome shotgun (WGS) entry which is preliminary data.</text>
</comment>
<evidence type="ECO:0000256" key="1">
    <source>
        <dbReference type="SAM" id="MobiDB-lite"/>
    </source>
</evidence>
<dbReference type="OrthoDB" id="10658414at2759"/>
<name>A0A9N8HCL1_9STRA</name>
<evidence type="ECO:0000313" key="2">
    <source>
        <dbReference type="EMBL" id="CAB9510008.1"/>
    </source>
</evidence>
<gene>
    <name evidence="2" type="ORF">SEMRO_414_G138370.1</name>
</gene>
<organism evidence="2 3">
    <name type="scientific">Seminavis robusta</name>
    <dbReference type="NCBI Taxonomy" id="568900"/>
    <lineage>
        <taxon>Eukaryota</taxon>
        <taxon>Sar</taxon>
        <taxon>Stramenopiles</taxon>
        <taxon>Ochrophyta</taxon>
        <taxon>Bacillariophyta</taxon>
        <taxon>Bacillariophyceae</taxon>
        <taxon>Bacillariophycidae</taxon>
        <taxon>Naviculales</taxon>
        <taxon>Naviculaceae</taxon>
        <taxon>Seminavis</taxon>
    </lineage>
</organism>
<evidence type="ECO:0000313" key="3">
    <source>
        <dbReference type="Proteomes" id="UP001153069"/>
    </source>
</evidence>
<dbReference type="AlphaFoldDB" id="A0A9N8HCL1"/>
<sequence>MPRQLQLLTGIPIRSRCLSVVASRHAREATISNRFLHHYSSLLFGGRHSGCLIWVTTISTCTTTLWCHHQRQRQWTFCDAKQRKPPTFGTSVTRGFHVSSTAAGAAGNADGNNDIPIILRKEERENCPYCEKYSSGPCGSLFQTWLRCTDQHPGKDPNNPQQDWHLSQCGDHAQALAECLEQYQAYYDKPFKQQEETTSSTEEDPKEEDDTSRELQQAWERLIHQELKEIPRAPFPKTHKPAVELRPKDRIAMIMVDMTIHQQKLNSNEALLVVFVEDAVTGQLLSAGSTEDVYPYRQKDGRESGILQTTLPQSTTKIQVSALYEGSTKGENDARDQVIFTSTVQVPPG</sequence>
<feature type="compositionally biased region" description="Acidic residues" evidence="1">
    <location>
        <begin position="201"/>
        <end position="211"/>
    </location>
</feature>
<dbReference type="Gene3D" id="1.10.287.2900">
    <property type="match status" value="1"/>
</dbReference>
<dbReference type="EMBL" id="CAICTM010000413">
    <property type="protein sequence ID" value="CAB9510008.1"/>
    <property type="molecule type" value="Genomic_DNA"/>
</dbReference>
<proteinExistence type="predicted"/>
<evidence type="ECO:0008006" key="4">
    <source>
        <dbReference type="Google" id="ProtNLM"/>
    </source>
</evidence>
<keyword evidence="3" id="KW-1185">Reference proteome</keyword>